<accession>A0ABQ1I3F3</accession>
<dbReference type="PANTHER" id="PTHR34351:SF1">
    <property type="entry name" value="SLR1927 PROTEIN"/>
    <property type="match status" value="1"/>
</dbReference>
<dbReference type="Proteomes" id="UP000651977">
    <property type="component" value="Unassembled WGS sequence"/>
</dbReference>
<keyword evidence="3" id="KW-1185">Reference proteome</keyword>
<comment type="caution">
    <text evidence="2">The sequence shown here is derived from an EMBL/GenBank/DDBJ whole genome shotgun (WGS) entry which is preliminary data.</text>
</comment>
<evidence type="ECO:0008006" key="4">
    <source>
        <dbReference type="Google" id="ProtNLM"/>
    </source>
</evidence>
<dbReference type="EMBL" id="BMDY01000010">
    <property type="protein sequence ID" value="GGB06350.1"/>
    <property type="molecule type" value="Genomic_DNA"/>
</dbReference>
<name>A0ABQ1I3F3_9ALTE</name>
<proteinExistence type="predicted"/>
<evidence type="ECO:0000313" key="3">
    <source>
        <dbReference type="Proteomes" id="UP000651977"/>
    </source>
</evidence>
<dbReference type="PANTHER" id="PTHR34351">
    <property type="entry name" value="SLR1927 PROTEIN-RELATED"/>
    <property type="match status" value="1"/>
</dbReference>
<feature type="transmembrane region" description="Helical" evidence="1">
    <location>
        <begin position="67"/>
        <end position="86"/>
    </location>
</feature>
<evidence type="ECO:0000313" key="2">
    <source>
        <dbReference type="EMBL" id="GGB06350.1"/>
    </source>
</evidence>
<keyword evidence="1" id="KW-1133">Transmembrane helix</keyword>
<keyword evidence="1" id="KW-0472">Membrane</keyword>
<keyword evidence="1" id="KW-0812">Transmembrane</keyword>
<sequence>MIKAGLSRLKQWQGLRSQAWLVRRIPAAKSLQLSRKQLFILPTGFGWWFLLTLLVMLVMGSNYQNNLVLALALWMLVLWLMCLLLCHQNLSGLVVNLVHGPEGQLGQPLRLLLSMKKSRGKPVQALQAKIKQWPLQQASQVLDGQLALDLEVKQRGYQRLPRVTLYSVFPFGLFRCWTVADFCCDLIAYPQPLAGHACPAKAQTEQHDIEHSHSDSLQQHEFSGLKAYRSGERKSLLAWKQYAAGRGLQIKTFTGNPAQGLHLSDSLSAGLDYEQRLAVLAFWVRQLAKQQHSFSLRVNGEQLAMGQGERHQQQALRMLAGAPKRL</sequence>
<feature type="transmembrane region" description="Helical" evidence="1">
    <location>
        <begin position="38"/>
        <end position="61"/>
    </location>
</feature>
<dbReference type="RefSeq" id="WP_055732563.1">
    <property type="nucleotide sequence ID" value="NZ_BMDY01000010.1"/>
</dbReference>
<reference evidence="3" key="1">
    <citation type="journal article" date="2019" name="Int. J. Syst. Evol. Microbiol.">
        <title>The Global Catalogue of Microorganisms (GCM) 10K type strain sequencing project: providing services to taxonomists for standard genome sequencing and annotation.</title>
        <authorList>
            <consortium name="The Broad Institute Genomics Platform"/>
            <consortium name="The Broad Institute Genome Sequencing Center for Infectious Disease"/>
            <person name="Wu L."/>
            <person name="Ma J."/>
        </authorList>
    </citation>
    <scope>NUCLEOTIDE SEQUENCE [LARGE SCALE GENOMIC DNA]</scope>
    <source>
        <strain evidence="3">CGMCC 1.10131</strain>
    </source>
</reference>
<evidence type="ECO:0000256" key="1">
    <source>
        <dbReference type="SAM" id="Phobius"/>
    </source>
</evidence>
<protein>
    <recommendedName>
        <fullName evidence="4">DUF58 domain-containing protein</fullName>
    </recommendedName>
</protein>
<organism evidence="2 3">
    <name type="scientific">Agarivorans gilvus</name>
    <dbReference type="NCBI Taxonomy" id="680279"/>
    <lineage>
        <taxon>Bacteria</taxon>
        <taxon>Pseudomonadati</taxon>
        <taxon>Pseudomonadota</taxon>
        <taxon>Gammaproteobacteria</taxon>
        <taxon>Alteromonadales</taxon>
        <taxon>Alteromonadaceae</taxon>
        <taxon>Agarivorans</taxon>
    </lineage>
</organism>
<gene>
    <name evidence="2" type="ORF">GCM10007414_19560</name>
</gene>